<evidence type="ECO:0000313" key="2">
    <source>
        <dbReference type="Proteomes" id="UP000204551"/>
    </source>
</evidence>
<reference evidence="1 2" key="1">
    <citation type="submission" date="2017-07" db="EMBL/GenBank/DDBJ databases">
        <title>Genome Sequence of Arenibacter algicola Strain SMS7 Isolated from a culture of the Diatom Skeletonema marinoi.</title>
        <authorList>
            <person name="Topel M."/>
            <person name="Pinder M.I.M."/>
            <person name="Johansson O.N."/>
            <person name="Kourtchenko O."/>
            <person name="Godhe A."/>
            <person name="Clarke A.K."/>
        </authorList>
    </citation>
    <scope>NUCLEOTIDE SEQUENCE [LARGE SCALE GENOMIC DNA]</scope>
    <source>
        <strain evidence="1 2">SMS7</strain>
    </source>
</reference>
<organism evidence="1 2">
    <name type="scientific">Arenibacter algicola</name>
    <dbReference type="NCBI Taxonomy" id="616991"/>
    <lineage>
        <taxon>Bacteria</taxon>
        <taxon>Pseudomonadati</taxon>
        <taxon>Bacteroidota</taxon>
        <taxon>Flavobacteriia</taxon>
        <taxon>Flavobacteriales</taxon>
        <taxon>Flavobacteriaceae</taxon>
        <taxon>Arenibacter</taxon>
    </lineage>
</organism>
<dbReference type="KEGG" id="aalg:AREALGSMS7_01310"/>
<dbReference type="STRING" id="616991.GCA_000733925_04432"/>
<evidence type="ECO:0000313" key="1">
    <source>
        <dbReference type="EMBL" id="ASO04783.1"/>
    </source>
</evidence>
<dbReference type="Proteomes" id="UP000204551">
    <property type="component" value="Chromosome"/>
</dbReference>
<dbReference type="AlphaFoldDB" id="A0A221UU29"/>
<sequence length="37" mass="3837">MNSLNSSFIDEGITAQAYVSDGSANPLANKCRGGNSF</sequence>
<name>A0A221UU29_9FLAO</name>
<proteinExistence type="predicted"/>
<gene>
    <name evidence="1" type="ORF">AREALGSMS7_01310</name>
</gene>
<dbReference type="EMBL" id="CP022515">
    <property type="protein sequence ID" value="ASO04783.1"/>
    <property type="molecule type" value="Genomic_DNA"/>
</dbReference>
<protein>
    <submittedName>
        <fullName evidence="1">Uncharacterized protein</fullName>
    </submittedName>
</protein>
<accession>A0A221UU29</accession>